<dbReference type="Pfam" id="PF00294">
    <property type="entry name" value="PfkB"/>
    <property type="match status" value="1"/>
</dbReference>
<feature type="domain" description="Carbohydrate kinase PfkB" evidence="6">
    <location>
        <begin position="3"/>
        <end position="300"/>
    </location>
</feature>
<dbReference type="CDD" id="cd01166">
    <property type="entry name" value="KdgK"/>
    <property type="match status" value="1"/>
</dbReference>
<sequence>MLDTVTFGEAMAMFIADDTGPLYRAEHFTRSLAGAETNTAIGFARLGFKSGWASKVGSDAFGEFIMDRLKKEGVNVDCVLTDSRYPTGFQIKSKVLEGDPEVQYFRRGSAASTLSPEDADSSYFLSAKHLHLTGIPLALSEQTRAFSHHILTLMKEAGKTVSFDPNLRPALWNSQEEMAEEINKAAFQADFVLPGVEEGRILTGSSQPETIADFYLEHGVKAVAVKLGPDGAFFKTAGQKGLVEGFKVDRVVDTVGAGDGFAVGFVSGILKGLPMEEAVLRGNAIGAMAVQSIGDSDGYPVREELERYMKKHVKEADEV</sequence>
<organism evidence="7 8">
    <name type="scientific">Metabacillus flavus</name>
    <dbReference type="NCBI Taxonomy" id="2823519"/>
    <lineage>
        <taxon>Bacteria</taxon>
        <taxon>Bacillati</taxon>
        <taxon>Bacillota</taxon>
        <taxon>Bacilli</taxon>
        <taxon>Bacillales</taxon>
        <taxon>Bacillaceae</taxon>
        <taxon>Metabacillus</taxon>
    </lineage>
</organism>
<keyword evidence="5" id="KW-0067">ATP-binding</keyword>
<protein>
    <submittedName>
        <fullName evidence="7">Sugar kinase</fullName>
    </submittedName>
</protein>
<comment type="caution">
    <text evidence="7">The sequence shown here is derived from an EMBL/GenBank/DDBJ whole genome shotgun (WGS) entry which is preliminary data.</text>
</comment>
<comment type="similarity">
    <text evidence="1">Belongs to the carbohydrate kinase PfkB family.</text>
</comment>
<evidence type="ECO:0000313" key="8">
    <source>
        <dbReference type="Proteomes" id="UP000682403"/>
    </source>
</evidence>
<keyword evidence="4 7" id="KW-0418">Kinase</keyword>
<keyword evidence="3" id="KW-0547">Nucleotide-binding</keyword>
<evidence type="ECO:0000313" key="7">
    <source>
        <dbReference type="EMBL" id="MBS2968012.1"/>
    </source>
</evidence>
<keyword evidence="8" id="KW-1185">Reference proteome</keyword>
<keyword evidence="2" id="KW-0808">Transferase</keyword>
<evidence type="ECO:0000256" key="3">
    <source>
        <dbReference type="ARBA" id="ARBA00022741"/>
    </source>
</evidence>
<proteinExistence type="inferred from homology"/>
<evidence type="ECO:0000256" key="5">
    <source>
        <dbReference type="ARBA" id="ARBA00022840"/>
    </source>
</evidence>
<evidence type="ECO:0000259" key="6">
    <source>
        <dbReference type="Pfam" id="PF00294"/>
    </source>
</evidence>
<evidence type="ECO:0000256" key="2">
    <source>
        <dbReference type="ARBA" id="ARBA00022679"/>
    </source>
</evidence>
<dbReference type="SUPFAM" id="SSF53613">
    <property type="entry name" value="Ribokinase-like"/>
    <property type="match status" value="1"/>
</dbReference>
<dbReference type="GO" id="GO:0016301">
    <property type="term" value="F:kinase activity"/>
    <property type="evidence" value="ECO:0007669"/>
    <property type="project" value="UniProtKB-KW"/>
</dbReference>
<dbReference type="EMBL" id="JAGVRK010000001">
    <property type="protein sequence ID" value="MBS2968012.1"/>
    <property type="molecule type" value="Genomic_DNA"/>
</dbReference>
<evidence type="ECO:0000256" key="1">
    <source>
        <dbReference type="ARBA" id="ARBA00010688"/>
    </source>
</evidence>
<dbReference type="InterPro" id="IPR011611">
    <property type="entry name" value="PfkB_dom"/>
</dbReference>
<dbReference type="Proteomes" id="UP000682403">
    <property type="component" value="Unassembled WGS sequence"/>
</dbReference>
<dbReference type="PROSITE" id="PS00584">
    <property type="entry name" value="PFKB_KINASES_2"/>
    <property type="match status" value="1"/>
</dbReference>
<reference evidence="7 8" key="1">
    <citation type="submission" date="2021-04" db="EMBL/GenBank/DDBJ databases">
        <title>Metabacillus sp. strain KIGAM252 whole genome sequence.</title>
        <authorList>
            <person name="Seo M.-J."/>
            <person name="Cho E.-S."/>
            <person name="Hwang C.Y."/>
            <person name="Yoon D.J."/>
        </authorList>
    </citation>
    <scope>NUCLEOTIDE SEQUENCE [LARGE SCALE GENOMIC DNA]</scope>
    <source>
        <strain evidence="7 8">KIGAM252</strain>
    </source>
</reference>
<accession>A0ABS5LBC6</accession>
<evidence type="ECO:0000256" key="4">
    <source>
        <dbReference type="ARBA" id="ARBA00022777"/>
    </source>
</evidence>
<dbReference type="PANTHER" id="PTHR43085">
    <property type="entry name" value="HEXOKINASE FAMILY MEMBER"/>
    <property type="match status" value="1"/>
</dbReference>
<dbReference type="RefSeq" id="WP_211556661.1">
    <property type="nucleotide sequence ID" value="NZ_JAGVRK010000001.1"/>
</dbReference>
<dbReference type="InterPro" id="IPR029056">
    <property type="entry name" value="Ribokinase-like"/>
</dbReference>
<dbReference type="InterPro" id="IPR050306">
    <property type="entry name" value="PfkB_Carbo_kinase"/>
</dbReference>
<gene>
    <name evidence="7" type="ORF">J9317_04480</name>
</gene>
<name>A0ABS5LBC6_9BACI</name>
<dbReference type="InterPro" id="IPR002173">
    <property type="entry name" value="Carboh/pur_kinase_PfkB_CS"/>
</dbReference>
<dbReference type="Gene3D" id="3.40.1190.20">
    <property type="match status" value="1"/>
</dbReference>
<dbReference type="PANTHER" id="PTHR43085:SF1">
    <property type="entry name" value="PSEUDOURIDINE KINASE-RELATED"/>
    <property type="match status" value="1"/>
</dbReference>